<comment type="subunit">
    <text evidence="10">Homodimer. Erythronolide synthase is composed of EryAI, EryAII and EryAIII multimodular (2 modules) polypeptides each coding for a functional synthase subunit which participates in 2 of the six FAS-like elongation steps required for formation of the polyketide. Module 1, 2, 3, 4, 5, and 6 participating in biosynthesis steps 1, 2, 3, 4, 5, and 6, respectively.</text>
</comment>
<dbReference type="InterPro" id="IPR020807">
    <property type="entry name" value="PKS_DH"/>
</dbReference>
<dbReference type="FunFam" id="1.10.1200.10:FF:000007">
    <property type="entry name" value="Probable polyketide synthase pks17"/>
    <property type="match status" value="1"/>
</dbReference>
<dbReference type="RefSeq" id="WP_154757804.1">
    <property type="nucleotide sequence ID" value="NZ_WMBA01000024.1"/>
</dbReference>
<dbReference type="EMBL" id="WMBA01000024">
    <property type="protein sequence ID" value="MTD55602.1"/>
    <property type="molecule type" value="Genomic_DNA"/>
</dbReference>
<dbReference type="PROSITE" id="PS00606">
    <property type="entry name" value="KS3_1"/>
    <property type="match status" value="1"/>
</dbReference>
<dbReference type="InterPro" id="IPR006162">
    <property type="entry name" value="Ppantetheine_attach_site"/>
</dbReference>
<evidence type="ECO:0000256" key="10">
    <source>
        <dbReference type="ARBA" id="ARBA00063272"/>
    </source>
</evidence>
<accession>A0A6N7YUJ1</accession>
<dbReference type="InterPro" id="IPR014031">
    <property type="entry name" value="Ketoacyl_synth_C"/>
</dbReference>
<sequence>KEPAHPGTSYVRRGGFLHDAAEFDAGFFGISPREALATDPQQRLLLETTWEAVERAGIDPAALRGTATGVFAGIMYNDYASRIRRAPKDLEGFLVSGSAGSVASGRIAYSFGFEGPAVTVDTACSSSLVSMHLAAQALRAGECELAVAGGVTVMATPASFVEFSRQRGLSPDGRCKSFSAAADGAAWAEGAGMVLLERLSDARANGHQVLAVIRGSAVNQDGASNGLTAPNGPAQERVIRRALAGAGLRPSEVDVVEAHGTGTSLGDPIEAQALLATYGQDRGDLPLLIGSIKANIGHAQAAAGVAGVIKMVEAMRHGLAPRTLHTDEVTPHVDWSGGGVRVLTEAEAWPETGRPRRAAVSSFGISGTNAHLVLEEGDIAAPPSAEPERPVPWLLSARDETGLRSQAARLLDALADDVSSADIGHSLRARTPMPHRAVVVGADRAELTGGLRAIAAGEATRAVVTGHEDDPGRIAFVFPGQGWQWAGMAVELLDSSPVFAERFAECGVALSGFVEWSLVDVVRSGVFDRVDVVQPVLWAVMVSLAELWRFYGVEPDAVVGHSQGEIAAATVAGALSLEDGARVVALRSKALVELADTGGMVSVPLPVAETTALLSTWDGRVDVAAVNGPEATVVSGDLDALTELLAQCEEIGVRAKRVATNYASHSPHVERVEADLAEKLDGITPRQPQVPFYSTLTGRLLDRELDARYWYDNLRNTVRLTDALHALSEDGHRTFLEISAHPVLTTAVSETVEGAIVGGTLRKQQGDLSRFLRAAAEAYVNGVRINWAAAYSDVDAHHTPLPTYPFERRRYWLDAPADAGTGAGHPLLGAVVELADDQGLVLTGRVSPETHPWLADHTVAGRMILPGAAFAELALHAADHAGFAGVEELIVEAPLEVAAGAMTQLRLTVGADGSLALHSRLDGDPGPWLRHAAGKLARQAPDVPAGALTVWPPDGAVPVELPDPYGELAGYELGYGPAFQGLRRVWHAGEDTYAEIELGDGADPDGFGIHPALLDAALHAAALRTLAAGGGELRLPFSWAGVRLHATDATALRVRLSPAGPDSYTLLLTDPAGSPVASVLAMSTRPVDVKQLTGARLPADALTTLRWTERPGLAMRQAVVLGDEGLDGLADVPPCVVLPVPAGADPHAATRRVLETVQHWLSEERFADATLVVATSGAVAVAAEPITDLGGAAVWGLVRTVQREEPDRVLLLDTDRLDPGAVPASAPETAMRGGACYEPRLVPVAPVVTEQRTPMGAALVTGAGGALGRLVARHLVTVHGVRDLLLLGRRVADDLVTELTGLGARVRMLSCDVGDREALAAALAGERFDMIVHAAGVLDDATVASLTPERIGNVLRPKADAARYLHELTADRGVRSFVLFSSAAGTLGNPGQAGYAAANAYLDALATARVTAGLPGLSLAWGLWDSDSAMTGDADRDRMARAGITAMTPEQGLALFDRALGLAEPTAVAARFDAAALHARAADGSLPPVLAGLVRGNARRAASTTGQPAPGQLSEQLAHLPEAERKTKLLTLVRQQAAAVLAHPAPESLESRRGLLELGFDSLTAVELRNRLTRATGLALPNTLLFDHPTITALAEHLGERLAAGRPATGGALAELDRIGTVLAAITPDSPGADEIGRRLEALLRTWRAAGTGGEDLSAATDDELFSVLDDEFGIS</sequence>
<evidence type="ECO:0000256" key="4">
    <source>
        <dbReference type="ARBA" id="ARBA00022737"/>
    </source>
</evidence>
<evidence type="ECO:0000313" key="16">
    <source>
        <dbReference type="EMBL" id="MTD55602.1"/>
    </source>
</evidence>
<dbReference type="Pfam" id="PF08659">
    <property type="entry name" value="KR"/>
    <property type="match status" value="1"/>
</dbReference>
<dbReference type="InterPro" id="IPR057326">
    <property type="entry name" value="KR_dom"/>
</dbReference>
<dbReference type="Gene3D" id="3.40.366.10">
    <property type="entry name" value="Malonyl-Coenzyme A Acyl Carrier Protein, domain 2"/>
    <property type="match status" value="1"/>
</dbReference>
<evidence type="ECO:0000256" key="2">
    <source>
        <dbReference type="ARBA" id="ARBA00022553"/>
    </source>
</evidence>
<evidence type="ECO:0000259" key="15">
    <source>
        <dbReference type="PROSITE" id="PS52019"/>
    </source>
</evidence>
<evidence type="ECO:0000256" key="3">
    <source>
        <dbReference type="ARBA" id="ARBA00022679"/>
    </source>
</evidence>
<dbReference type="InterPro" id="IPR013968">
    <property type="entry name" value="PKS_KR"/>
</dbReference>
<dbReference type="SMART" id="SM00823">
    <property type="entry name" value="PKS_PP"/>
    <property type="match status" value="1"/>
</dbReference>
<dbReference type="InterPro" id="IPR014043">
    <property type="entry name" value="Acyl_transferase_dom"/>
</dbReference>
<keyword evidence="17" id="KW-1185">Reference proteome</keyword>
<dbReference type="InterPro" id="IPR036291">
    <property type="entry name" value="NAD(P)-bd_dom_sf"/>
</dbReference>
<dbReference type="Gene3D" id="3.40.50.720">
    <property type="entry name" value="NAD(P)-binding Rossmann-like Domain"/>
    <property type="match status" value="1"/>
</dbReference>
<dbReference type="EC" id="2.3.1.94" evidence="11"/>
<dbReference type="InterPro" id="IPR032821">
    <property type="entry name" value="PKS_assoc"/>
</dbReference>
<comment type="catalytic activity">
    <reaction evidence="7">
        <text>6 (S)-methylmalonyl-CoA + propanoyl-CoA + 6 NADPH + 12 H(+) = 6-deoxyerythronolide B + 6 CO2 + 6 NADP(+) + 7 CoA + H2O</text>
        <dbReference type="Rhea" id="RHEA:23068"/>
        <dbReference type="ChEBI" id="CHEBI:15377"/>
        <dbReference type="ChEBI" id="CHEBI:15378"/>
        <dbReference type="ChEBI" id="CHEBI:16089"/>
        <dbReference type="ChEBI" id="CHEBI:16526"/>
        <dbReference type="ChEBI" id="CHEBI:57287"/>
        <dbReference type="ChEBI" id="CHEBI:57327"/>
        <dbReference type="ChEBI" id="CHEBI:57392"/>
        <dbReference type="ChEBI" id="CHEBI:57783"/>
        <dbReference type="ChEBI" id="CHEBI:58349"/>
        <dbReference type="EC" id="2.3.1.94"/>
    </reaction>
</comment>
<keyword evidence="4" id="KW-0677">Repeat</keyword>
<organism evidence="16 17">
    <name type="scientific">Amycolatopsis pithecellobii</name>
    <dbReference type="NCBI Taxonomy" id="664692"/>
    <lineage>
        <taxon>Bacteria</taxon>
        <taxon>Bacillati</taxon>
        <taxon>Actinomycetota</taxon>
        <taxon>Actinomycetes</taxon>
        <taxon>Pseudonocardiales</taxon>
        <taxon>Pseudonocardiaceae</taxon>
        <taxon>Amycolatopsis</taxon>
    </lineage>
</organism>
<dbReference type="SUPFAM" id="SSF47336">
    <property type="entry name" value="ACP-like"/>
    <property type="match status" value="1"/>
</dbReference>
<dbReference type="FunFam" id="3.40.366.10:FF:000002">
    <property type="entry name" value="Probable polyketide synthase 2"/>
    <property type="match status" value="1"/>
</dbReference>
<dbReference type="SUPFAM" id="SSF55048">
    <property type="entry name" value="Probable ACP-binding domain of malonyl-CoA ACP transacylase"/>
    <property type="match status" value="1"/>
</dbReference>
<dbReference type="Gene3D" id="1.10.1200.10">
    <property type="entry name" value="ACP-like"/>
    <property type="match status" value="1"/>
</dbReference>
<dbReference type="SMART" id="SM00827">
    <property type="entry name" value="PKS_AT"/>
    <property type="match status" value="1"/>
</dbReference>
<feature type="domain" description="Ketosynthase family 3 (KS3)" evidence="14">
    <location>
        <begin position="1"/>
        <end position="376"/>
    </location>
</feature>
<dbReference type="SUPFAM" id="SSF53901">
    <property type="entry name" value="Thiolase-like"/>
    <property type="match status" value="1"/>
</dbReference>
<proteinExistence type="predicted"/>
<feature type="domain" description="PKS/mFAS DH" evidence="15">
    <location>
        <begin position="825"/>
        <end position="1093"/>
    </location>
</feature>
<evidence type="ECO:0000256" key="6">
    <source>
        <dbReference type="ARBA" id="ARBA00023315"/>
    </source>
</evidence>
<dbReference type="GO" id="GO:0047879">
    <property type="term" value="F:erythronolide synthase activity"/>
    <property type="evidence" value="ECO:0007669"/>
    <property type="project" value="UniProtKB-EC"/>
</dbReference>
<dbReference type="InterPro" id="IPR016035">
    <property type="entry name" value="Acyl_Trfase/lysoPLipase"/>
</dbReference>
<dbReference type="PROSITE" id="PS50075">
    <property type="entry name" value="CARRIER"/>
    <property type="match status" value="1"/>
</dbReference>
<keyword evidence="5" id="KW-0511">Multifunctional enzyme</keyword>
<dbReference type="InterPro" id="IPR049900">
    <property type="entry name" value="PKS_mFAS_DH"/>
</dbReference>
<evidence type="ECO:0000256" key="11">
    <source>
        <dbReference type="ARBA" id="ARBA00066981"/>
    </source>
</evidence>
<dbReference type="PROSITE" id="PS00012">
    <property type="entry name" value="PHOSPHOPANTETHEINE"/>
    <property type="match status" value="1"/>
</dbReference>
<dbReference type="InterPro" id="IPR016039">
    <property type="entry name" value="Thiolase-like"/>
</dbReference>
<dbReference type="Pfam" id="PF21089">
    <property type="entry name" value="PKS_DH_N"/>
    <property type="match status" value="1"/>
</dbReference>
<dbReference type="SMART" id="SM00825">
    <property type="entry name" value="PKS_KS"/>
    <property type="match status" value="1"/>
</dbReference>
<feature type="active site" description="Proton donor; for dehydratase activity" evidence="12">
    <location>
        <position position="1015"/>
    </location>
</feature>
<evidence type="ECO:0000256" key="1">
    <source>
        <dbReference type="ARBA" id="ARBA00022450"/>
    </source>
</evidence>
<dbReference type="PANTHER" id="PTHR43775">
    <property type="entry name" value="FATTY ACID SYNTHASE"/>
    <property type="match status" value="1"/>
</dbReference>
<feature type="domain" description="Carrier" evidence="13">
    <location>
        <begin position="1527"/>
        <end position="1602"/>
    </location>
</feature>
<dbReference type="Gene3D" id="3.10.129.110">
    <property type="entry name" value="Polyketide synthase dehydratase"/>
    <property type="match status" value="1"/>
</dbReference>
<dbReference type="PANTHER" id="PTHR43775:SF51">
    <property type="entry name" value="INACTIVE PHENOLPHTHIOCEROL SYNTHESIS POLYKETIDE SYNTHASE TYPE I PKS1-RELATED"/>
    <property type="match status" value="1"/>
</dbReference>
<dbReference type="InterPro" id="IPR014030">
    <property type="entry name" value="Ketoacyl_synth_N"/>
</dbReference>
<evidence type="ECO:0000259" key="14">
    <source>
        <dbReference type="PROSITE" id="PS52004"/>
    </source>
</evidence>
<evidence type="ECO:0000256" key="5">
    <source>
        <dbReference type="ARBA" id="ARBA00023268"/>
    </source>
</evidence>
<evidence type="ECO:0000256" key="8">
    <source>
        <dbReference type="ARBA" id="ARBA00060158"/>
    </source>
</evidence>
<dbReference type="Pfam" id="PF22953">
    <property type="entry name" value="SpnB_Rossmann"/>
    <property type="match status" value="1"/>
</dbReference>
<dbReference type="InterPro" id="IPR001227">
    <property type="entry name" value="Ac_transferase_dom_sf"/>
</dbReference>
<dbReference type="Proteomes" id="UP000440096">
    <property type="component" value="Unassembled WGS sequence"/>
</dbReference>
<feature type="non-terminal residue" evidence="16">
    <location>
        <position position="1"/>
    </location>
</feature>
<dbReference type="InterPro" id="IPR049552">
    <property type="entry name" value="PKS_DH_N"/>
</dbReference>
<dbReference type="Gene3D" id="3.30.70.3290">
    <property type="match status" value="1"/>
</dbReference>
<dbReference type="Pfam" id="PF00698">
    <property type="entry name" value="Acyl_transf_1"/>
    <property type="match status" value="1"/>
</dbReference>
<dbReference type="Pfam" id="PF00550">
    <property type="entry name" value="PP-binding"/>
    <property type="match status" value="1"/>
</dbReference>
<dbReference type="Pfam" id="PF14765">
    <property type="entry name" value="PS-DH"/>
    <property type="match status" value="1"/>
</dbReference>
<evidence type="ECO:0000259" key="13">
    <source>
        <dbReference type="PROSITE" id="PS50075"/>
    </source>
</evidence>
<dbReference type="InterPro" id="IPR036736">
    <property type="entry name" value="ACP-like_sf"/>
</dbReference>
<dbReference type="InterPro" id="IPR016036">
    <property type="entry name" value="Malonyl_transacylase_ACP-bd"/>
</dbReference>
<dbReference type="InterPro" id="IPR020841">
    <property type="entry name" value="PKS_Beta-ketoAc_synthase_dom"/>
</dbReference>
<keyword evidence="2" id="KW-0597">Phosphoprotein</keyword>
<feature type="region of interest" description="C-terminal hotdog fold" evidence="12">
    <location>
        <begin position="956"/>
        <end position="1093"/>
    </location>
</feature>
<feature type="active site" description="Proton acceptor; for dehydratase activity" evidence="12">
    <location>
        <position position="857"/>
    </location>
</feature>
<keyword evidence="6" id="KW-0012">Acyltransferase</keyword>
<keyword evidence="1" id="KW-0596">Phosphopantetheine</keyword>
<dbReference type="Pfam" id="PF16197">
    <property type="entry name" value="KAsynt_C_assoc"/>
    <property type="match status" value="1"/>
</dbReference>
<dbReference type="SMART" id="SM00826">
    <property type="entry name" value="PKS_DH"/>
    <property type="match status" value="1"/>
</dbReference>
<dbReference type="PROSITE" id="PS52004">
    <property type="entry name" value="KS3_2"/>
    <property type="match status" value="1"/>
</dbReference>
<dbReference type="CDD" id="cd00833">
    <property type="entry name" value="PKS"/>
    <property type="match status" value="1"/>
</dbReference>
<evidence type="ECO:0000256" key="9">
    <source>
        <dbReference type="ARBA" id="ARBA00060622"/>
    </source>
</evidence>
<dbReference type="GO" id="GO:0031177">
    <property type="term" value="F:phosphopantetheine binding"/>
    <property type="evidence" value="ECO:0007669"/>
    <property type="project" value="InterPro"/>
</dbReference>
<dbReference type="InterPro" id="IPR009081">
    <property type="entry name" value="PP-bd_ACP"/>
</dbReference>
<dbReference type="InterPro" id="IPR020806">
    <property type="entry name" value="PKS_PP-bd"/>
</dbReference>
<evidence type="ECO:0000313" key="17">
    <source>
        <dbReference type="Proteomes" id="UP000440096"/>
    </source>
</evidence>
<name>A0A6N7YUJ1_9PSEU</name>
<gene>
    <name evidence="16" type="ORF">GKO32_16695</name>
</gene>
<reference evidence="16 17" key="1">
    <citation type="submission" date="2019-11" db="EMBL/GenBank/DDBJ databases">
        <title>Draft genome of Amycolatopsis RM579.</title>
        <authorList>
            <person name="Duangmal K."/>
            <person name="Mingma R."/>
        </authorList>
    </citation>
    <scope>NUCLEOTIDE SEQUENCE [LARGE SCALE GENOMIC DNA]</scope>
    <source>
        <strain evidence="16 17">RM579</strain>
    </source>
</reference>
<dbReference type="Pfam" id="PF02801">
    <property type="entry name" value="Ketoacyl-synt_C"/>
    <property type="match status" value="1"/>
</dbReference>
<dbReference type="GO" id="GO:0006633">
    <property type="term" value="P:fatty acid biosynthetic process"/>
    <property type="evidence" value="ECO:0007669"/>
    <property type="project" value="InterPro"/>
</dbReference>
<dbReference type="SUPFAM" id="SSF52151">
    <property type="entry name" value="FabD/lysophospholipase-like"/>
    <property type="match status" value="1"/>
</dbReference>
<dbReference type="SMART" id="SM01294">
    <property type="entry name" value="PKS_PP_betabranch"/>
    <property type="match status" value="1"/>
</dbReference>
<protein>
    <recommendedName>
        <fullName evidence="11">6-deoxyerythronolide-B synthase</fullName>
        <ecNumber evidence="11">2.3.1.94</ecNumber>
    </recommendedName>
</protein>
<comment type="function">
    <text evidence="8">Involved in the biosynthesis of antibiotic erythromycin via the biosynthesis of its aglycone precursor, 6-deoxyerythronolide B (6-dEB).</text>
</comment>
<dbReference type="FunFam" id="3.40.47.10:FF:000019">
    <property type="entry name" value="Polyketide synthase type I"/>
    <property type="match status" value="1"/>
</dbReference>
<dbReference type="Gene3D" id="3.40.47.10">
    <property type="match status" value="1"/>
</dbReference>
<dbReference type="SMART" id="SM00822">
    <property type="entry name" value="PKS_KR"/>
    <property type="match status" value="1"/>
</dbReference>
<dbReference type="InterPro" id="IPR049551">
    <property type="entry name" value="PKS_DH_C"/>
</dbReference>
<dbReference type="Pfam" id="PF00109">
    <property type="entry name" value="ketoacyl-synt"/>
    <property type="match status" value="1"/>
</dbReference>
<evidence type="ECO:0000256" key="7">
    <source>
        <dbReference type="ARBA" id="ARBA00052442"/>
    </source>
</evidence>
<comment type="pathway">
    <text evidence="9">Antibiotic biosynthesis; erythromycin biosynthesis.</text>
</comment>
<dbReference type="SUPFAM" id="SSF51735">
    <property type="entry name" value="NAD(P)-binding Rossmann-fold domains"/>
    <property type="match status" value="2"/>
</dbReference>
<dbReference type="CDD" id="cd08956">
    <property type="entry name" value="KR_3_FAS_SDR_x"/>
    <property type="match status" value="1"/>
</dbReference>
<evidence type="ECO:0000256" key="12">
    <source>
        <dbReference type="PROSITE-ProRule" id="PRU01363"/>
    </source>
</evidence>
<comment type="caution">
    <text evidence="16">The sequence shown here is derived from an EMBL/GenBank/DDBJ whole genome shotgun (WGS) entry which is preliminary data.</text>
</comment>
<dbReference type="InterPro" id="IPR042104">
    <property type="entry name" value="PKS_dehydratase_sf"/>
</dbReference>
<dbReference type="OrthoDB" id="9778690at2"/>
<dbReference type="PROSITE" id="PS52019">
    <property type="entry name" value="PKS_MFAS_DH"/>
    <property type="match status" value="1"/>
</dbReference>
<dbReference type="InterPro" id="IPR055123">
    <property type="entry name" value="SpnB-like_Rossmann"/>
</dbReference>
<keyword evidence="3" id="KW-0808">Transferase</keyword>
<dbReference type="InterPro" id="IPR018201">
    <property type="entry name" value="Ketoacyl_synth_AS"/>
</dbReference>
<feature type="region of interest" description="N-terminal hotdog fold" evidence="12">
    <location>
        <begin position="825"/>
        <end position="943"/>
    </location>
</feature>
<dbReference type="GO" id="GO:0004312">
    <property type="term" value="F:fatty acid synthase activity"/>
    <property type="evidence" value="ECO:0007669"/>
    <property type="project" value="TreeGrafter"/>
</dbReference>
<dbReference type="InterPro" id="IPR050091">
    <property type="entry name" value="PKS_NRPS_Biosynth_Enz"/>
</dbReference>
<dbReference type="GO" id="GO:0004315">
    <property type="term" value="F:3-oxoacyl-[acyl-carrier-protein] synthase activity"/>
    <property type="evidence" value="ECO:0007669"/>
    <property type="project" value="InterPro"/>
</dbReference>